<feature type="domain" description="Lysine-specific metallo-endopeptidase" evidence="3">
    <location>
        <begin position="94"/>
        <end position="255"/>
    </location>
</feature>
<evidence type="ECO:0000256" key="2">
    <source>
        <dbReference type="SAM" id="SignalP"/>
    </source>
</evidence>
<feature type="region of interest" description="Disordered" evidence="1">
    <location>
        <begin position="237"/>
        <end position="256"/>
    </location>
</feature>
<dbReference type="SUPFAM" id="SSF55486">
    <property type="entry name" value="Metalloproteases ('zincins'), catalytic domain"/>
    <property type="match status" value="1"/>
</dbReference>
<proteinExistence type="predicted"/>
<evidence type="ECO:0000313" key="4">
    <source>
        <dbReference type="EMBL" id="KAF2415910.1"/>
    </source>
</evidence>
<reference evidence="4" key="1">
    <citation type="journal article" date="2020" name="Stud. Mycol.">
        <title>101 Dothideomycetes genomes: a test case for predicting lifestyles and emergence of pathogens.</title>
        <authorList>
            <person name="Haridas S."/>
            <person name="Albert R."/>
            <person name="Binder M."/>
            <person name="Bloem J."/>
            <person name="Labutti K."/>
            <person name="Salamov A."/>
            <person name="Andreopoulos B."/>
            <person name="Baker S."/>
            <person name="Barry K."/>
            <person name="Bills G."/>
            <person name="Bluhm B."/>
            <person name="Cannon C."/>
            <person name="Castanera R."/>
            <person name="Culley D."/>
            <person name="Daum C."/>
            <person name="Ezra D."/>
            <person name="Gonzalez J."/>
            <person name="Henrissat B."/>
            <person name="Kuo A."/>
            <person name="Liang C."/>
            <person name="Lipzen A."/>
            <person name="Lutzoni F."/>
            <person name="Magnuson J."/>
            <person name="Mondo S."/>
            <person name="Nolan M."/>
            <person name="Ohm R."/>
            <person name="Pangilinan J."/>
            <person name="Park H.-J."/>
            <person name="Ramirez L."/>
            <person name="Alfaro M."/>
            <person name="Sun H."/>
            <person name="Tritt A."/>
            <person name="Yoshinaga Y."/>
            <person name="Zwiers L.-H."/>
            <person name="Turgeon B."/>
            <person name="Goodwin S."/>
            <person name="Spatafora J."/>
            <person name="Crous P."/>
            <person name="Grigoriev I."/>
        </authorList>
    </citation>
    <scope>NUCLEOTIDE SEQUENCE</scope>
    <source>
        <strain evidence="4">CBS 130266</strain>
    </source>
</reference>
<feature type="chain" id="PRO_5040289261" description="Lysine-specific metallo-endopeptidase domain-containing protein" evidence="2">
    <location>
        <begin position="20"/>
        <end position="256"/>
    </location>
</feature>
<dbReference type="InterPro" id="IPR024079">
    <property type="entry name" value="MetalloPept_cat_dom_sf"/>
</dbReference>
<dbReference type="AlphaFoldDB" id="A0A9P4NDZ8"/>
<comment type="caution">
    <text evidence="4">The sequence shown here is derived from an EMBL/GenBank/DDBJ whole genome shotgun (WGS) entry which is preliminary data.</text>
</comment>
<protein>
    <recommendedName>
        <fullName evidence="3">Lysine-specific metallo-endopeptidase domain-containing protein</fullName>
    </recommendedName>
</protein>
<dbReference type="Proteomes" id="UP000800235">
    <property type="component" value="Unassembled WGS sequence"/>
</dbReference>
<dbReference type="GO" id="GO:0004222">
    <property type="term" value="F:metalloendopeptidase activity"/>
    <property type="evidence" value="ECO:0007669"/>
    <property type="project" value="InterPro"/>
</dbReference>
<sequence length="256" mass="28453">MFLYPLCLSALLFLETVFAAPTADIPTPVLLPEVVVVSPSKYPQPTTNEFKYSGFDPNNEKDKGDQFIIHSAFRPFADILGATFVAIGDTSDVTIDTWFPPTVKRAGKKDQDRRGYVRGVFARMFKFPSSPAERIADMVANSQDYAKECDPKKHTKAYLTRDTGHIHICEHGLAQPMIADKDNCNSLGDKVSKAMRSLSGTLIHEFMHWNEIGDKALDFVGHIGDAAYNPAGCMRLGNNPDEGENQKAFRNADSYR</sequence>
<evidence type="ECO:0000259" key="3">
    <source>
        <dbReference type="Pfam" id="PF14521"/>
    </source>
</evidence>
<keyword evidence="5" id="KW-1185">Reference proteome</keyword>
<name>A0A9P4NDZ8_9PEZI</name>
<evidence type="ECO:0000313" key="5">
    <source>
        <dbReference type="Proteomes" id="UP000800235"/>
    </source>
</evidence>
<dbReference type="Pfam" id="PF14521">
    <property type="entry name" value="Aspzincin_M35"/>
    <property type="match status" value="1"/>
</dbReference>
<dbReference type="InterPro" id="IPR029463">
    <property type="entry name" value="Lys_MEP"/>
</dbReference>
<keyword evidence="2" id="KW-0732">Signal</keyword>
<dbReference type="OrthoDB" id="3786334at2759"/>
<feature type="signal peptide" evidence="2">
    <location>
        <begin position="1"/>
        <end position="19"/>
    </location>
</feature>
<accession>A0A9P4NDZ8</accession>
<organism evidence="4 5">
    <name type="scientific">Tothia fuscella</name>
    <dbReference type="NCBI Taxonomy" id="1048955"/>
    <lineage>
        <taxon>Eukaryota</taxon>
        <taxon>Fungi</taxon>
        <taxon>Dikarya</taxon>
        <taxon>Ascomycota</taxon>
        <taxon>Pezizomycotina</taxon>
        <taxon>Dothideomycetes</taxon>
        <taxon>Pleosporomycetidae</taxon>
        <taxon>Venturiales</taxon>
        <taxon>Cylindrosympodiaceae</taxon>
        <taxon>Tothia</taxon>
    </lineage>
</organism>
<evidence type="ECO:0000256" key="1">
    <source>
        <dbReference type="SAM" id="MobiDB-lite"/>
    </source>
</evidence>
<gene>
    <name evidence="4" type="ORF">EJ08DRAFT_684378</name>
</gene>
<dbReference type="EMBL" id="MU007175">
    <property type="protein sequence ID" value="KAF2415910.1"/>
    <property type="molecule type" value="Genomic_DNA"/>
</dbReference>
<dbReference type="Gene3D" id="3.40.390.10">
    <property type="entry name" value="Collagenase (Catalytic Domain)"/>
    <property type="match status" value="1"/>
</dbReference>